<accession>A0AB38NLW6</accession>
<evidence type="ECO:0000313" key="2">
    <source>
        <dbReference type="Proteomes" id="UP000308018"/>
    </source>
</evidence>
<evidence type="ECO:0000313" key="1">
    <source>
        <dbReference type="EMBL" id="TKG25725.1"/>
    </source>
</evidence>
<comment type="caution">
    <text evidence="1">The sequence shown here is derived from an EMBL/GenBank/DDBJ whole genome shotgun (WGS) entry which is preliminary data.</text>
</comment>
<dbReference type="Proteomes" id="UP000308018">
    <property type="component" value="Unassembled WGS sequence"/>
</dbReference>
<name>A0AB38NLW6_9VIBR</name>
<dbReference type="AlphaFoldDB" id="A0AB38NLW6"/>
<organism evidence="1 2">
    <name type="scientific">Vibrio tasmaniensis</name>
    <dbReference type="NCBI Taxonomy" id="212663"/>
    <lineage>
        <taxon>Bacteria</taxon>
        <taxon>Pseudomonadati</taxon>
        <taxon>Pseudomonadota</taxon>
        <taxon>Gammaproteobacteria</taxon>
        <taxon>Vibrionales</taxon>
        <taxon>Vibrionaceae</taxon>
        <taxon>Vibrio</taxon>
    </lineage>
</organism>
<reference evidence="1 2" key="1">
    <citation type="submission" date="2019-04" db="EMBL/GenBank/DDBJ databases">
        <title>A reverse ecology approach based on a biological definition of microbial populations.</title>
        <authorList>
            <person name="Arevalo P."/>
            <person name="Vaninsberghe D."/>
            <person name="Elsherbini J."/>
            <person name="Gore J."/>
            <person name="Polz M."/>
        </authorList>
    </citation>
    <scope>NUCLEOTIDE SEQUENCE [LARGE SCALE GENOMIC DNA]</scope>
    <source>
        <strain evidence="1 2">10N.222.45.A8</strain>
    </source>
</reference>
<evidence type="ECO:0008006" key="3">
    <source>
        <dbReference type="Google" id="ProtNLM"/>
    </source>
</evidence>
<proteinExistence type="predicted"/>
<dbReference type="EMBL" id="SYVV01000093">
    <property type="protein sequence ID" value="TKG25725.1"/>
    <property type="molecule type" value="Genomic_DNA"/>
</dbReference>
<sequence>MLLIGIEEGNMTRSYPLQSSLRGKLAQDFKTFRDKEALSDAEATRQLLMLALRIKLNDSEDDSPSNRALMEEIYRVVRGSSAITDVVHGQTFDGEKLFRQQKESKPFRQQVKSDIDNKVDEFLAGKKKG</sequence>
<protein>
    <recommendedName>
        <fullName evidence="3">Cysteinyl-tRNA synthetase</fullName>
    </recommendedName>
</protein>
<gene>
    <name evidence="1" type="ORF">FC057_24895</name>
</gene>